<dbReference type="EMBL" id="QSTD01000012">
    <property type="protein sequence ID" value="RGM27592.1"/>
    <property type="molecule type" value="Genomic_DNA"/>
</dbReference>
<dbReference type="Proteomes" id="UP000261016">
    <property type="component" value="Unassembled WGS sequence"/>
</dbReference>
<dbReference type="AlphaFoldDB" id="A0A8B2ZGK4"/>
<name>A0A8B2ZGK4_STAWA</name>
<feature type="domain" description="FtsK" evidence="2">
    <location>
        <begin position="214"/>
        <end position="413"/>
    </location>
</feature>
<dbReference type="SUPFAM" id="SSF52540">
    <property type="entry name" value="P-loop containing nucleoside triphosphate hydrolases"/>
    <property type="match status" value="1"/>
</dbReference>
<keyword evidence="1" id="KW-0067">ATP-binding</keyword>
<dbReference type="PROSITE" id="PS50901">
    <property type="entry name" value="FTSK"/>
    <property type="match status" value="1"/>
</dbReference>
<evidence type="ECO:0000256" key="1">
    <source>
        <dbReference type="PROSITE-ProRule" id="PRU00289"/>
    </source>
</evidence>
<gene>
    <name evidence="3" type="ORF">DXC19_12460</name>
</gene>
<evidence type="ECO:0000313" key="3">
    <source>
        <dbReference type="EMBL" id="RGM27592.1"/>
    </source>
</evidence>
<dbReference type="InterPro" id="IPR027417">
    <property type="entry name" value="P-loop_NTPase"/>
</dbReference>
<dbReference type="Gene3D" id="3.40.50.300">
    <property type="entry name" value="P-loop containing nucleotide triphosphate hydrolases"/>
    <property type="match status" value="1"/>
</dbReference>
<dbReference type="GO" id="GO:0005524">
    <property type="term" value="F:ATP binding"/>
    <property type="evidence" value="ECO:0007669"/>
    <property type="project" value="UniProtKB-UniRule"/>
</dbReference>
<sequence>MVMKTKDELLAGLQRKNETIRLFKYPTVTSSGMLIKDYLMGEKNPFYKKATEKWERKLEEMAELGSEVAIRMGLWSQNDDRITLFKKQMMGDENAVDPFIQGCTAIAYRLNEGYIFSVLEPPNGMTHKKLKDQCDDMKEVLFDSEQVCSVEPSAKTLELAIDNYIYNLTPKLTVLFRDEKRPDPLDDVWKIDSVDEIEFDIESMKFYTAMKETGEKFAVPFKDNGGFLVGGVAGSGKSASFLVMLMAMLNQDAIDLTIIDGKTAPTELDEFQKYGLADVHKFKSSGGQRNYDEILEVVTKFDEEVAERAEDFKEKYGVNNFWNIPVEKRPILKVLLIDECQVFFSEKGKDNDDKQLIRKIQATVENTVRISRAYGGMVCLATQKPSSEAISTDLRDNCGLKLSLRAETSSAESMVIGERGEELEEKYYATKIGSAQQGLAITKSEFGGRERVRFAYYPDDAMTRDLERIYQRKLDEI</sequence>
<proteinExistence type="predicted"/>
<evidence type="ECO:0000259" key="2">
    <source>
        <dbReference type="PROSITE" id="PS50901"/>
    </source>
</evidence>
<reference evidence="3 4" key="1">
    <citation type="submission" date="2018-08" db="EMBL/GenBank/DDBJ databases">
        <title>A genome reference for cultivated species of the human gut microbiota.</title>
        <authorList>
            <person name="Zou Y."/>
            <person name="Xue W."/>
            <person name="Luo G."/>
        </authorList>
    </citation>
    <scope>NUCLEOTIDE SEQUENCE [LARGE SCALE GENOMIC DNA]</scope>
    <source>
        <strain evidence="3 4">OM08-17AT</strain>
    </source>
</reference>
<protein>
    <recommendedName>
        <fullName evidence="2">FtsK domain-containing protein</fullName>
    </recommendedName>
</protein>
<keyword evidence="1" id="KW-0547">Nucleotide-binding</keyword>
<accession>A0A8B2ZGK4</accession>
<evidence type="ECO:0000313" key="4">
    <source>
        <dbReference type="Proteomes" id="UP000261016"/>
    </source>
</evidence>
<dbReference type="Pfam" id="PF05707">
    <property type="entry name" value="Zot"/>
    <property type="match status" value="1"/>
</dbReference>
<comment type="caution">
    <text evidence="3">The sequence shown here is derived from an EMBL/GenBank/DDBJ whole genome shotgun (WGS) entry which is preliminary data.</text>
</comment>
<dbReference type="RefSeq" id="WP_117726034.1">
    <property type="nucleotide sequence ID" value="NZ_CABMFV010000012.1"/>
</dbReference>
<dbReference type="InterPro" id="IPR008900">
    <property type="entry name" value="Zot_N"/>
</dbReference>
<feature type="binding site" evidence="1">
    <location>
        <begin position="231"/>
        <end position="238"/>
    </location>
    <ligand>
        <name>ATP</name>
        <dbReference type="ChEBI" id="CHEBI:30616"/>
    </ligand>
</feature>
<organism evidence="3 4">
    <name type="scientific">Staphylococcus warneri</name>
    <dbReference type="NCBI Taxonomy" id="1292"/>
    <lineage>
        <taxon>Bacteria</taxon>
        <taxon>Bacillati</taxon>
        <taxon>Bacillota</taxon>
        <taxon>Bacilli</taxon>
        <taxon>Bacillales</taxon>
        <taxon>Staphylococcaceae</taxon>
        <taxon>Staphylococcus</taxon>
    </lineage>
</organism>
<dbReference type="InterPro" id="IPR002543">
    <property type="entry name" value="FtsK_dom"/>
</dbReference>
<dbReference type="GO" id="GO:0003677">
    <property type="term" value="F:DNA binding"/>
    <property type="evidence" value="ECO:0007669"/>
    <property type="project" value="InterPro"/>
</dbReference>